<organism evidence="3 4">
    <name type="scientific">Paenibacillus psychroresistens</name>
    <dbReference type="NCBI Taxonomy" id="1778678"/>
    <lineage>
        <taxon>Bacteria</taxon>
        <taxon>Bacillati</taxon>
        <taxon>Bacillota</taxon>
        <taxon>Bacilli</taxon>
        <taxon>Bacillales</taxon>
        <taxon>Paenibacillaceae</taxon>
        <taxon>Paenibacillus</taxon>
    </lineage>
</organism>
<dbReference type="Proteomes" id="UP000426246">
    <property type="component" value="Chromosome"/>
</dbReference>
<feature type="transmembrane region" description="Helical" evidence="1">
    <location>
        <begin position="110"/>
        <end position="129"/>
    </location>
</feature>
<dbReference type="InterPro" id="IPR008756">
    <property type="entry name" value="Peptidase_M56"/>
</dbReference>
<keyword evidence="1" id="KW-0472">Membrane</keyword>
<feature type="transmembrane region" description="Helical" evidence="1">
    <location>
        <begin position="218"/>
        <end position="240"/>
    </location>
</feature>
<feature type="transmembrane region" description="Helical" evidence="1">
    <location>
        <begin position="36"/>
        <end position="54"/>
    </location>
</feature>
<dbReference type="OrthoDB" id="9762883at2"/>
<dbReference type="AlphaFoldDB" id="A0A6B8REY9"/>
<evidence type="ECO:0000313" key="3">
    <source>
        <dbReference type="EMBL" id="QGQ93998.1"/>
    </source>
</evidence>
<feature type="domain" description="Peptidase M56" evidence="2">
    <location>
        <begin position="7"/>
        <end position="304"/>
    </location>
</feature>
<reference evidence="4" key="1">
    <citation type="submission" date="2018-11" db="EMBL/GenBank/DDBJ databases">
        <title>Complete genome sequence of Paenibacillus sp. ML311-T8.</title>
        <authorList>
            <person name="Nam Y.-D."/>
            <person name="Kang J."/>
            <person name="Chung W.-H."/>
            <person name="Park Y.S."/>
        </authorList>
    </citation>
    <scope>NUCLEOTIDE SEQUENCE [LARGE SCALE GENOMIC DNA]</scope>
    <source>
        <strain evidence="4">ML311-T8</strain>
    </source>
</reference>
<evidence type="ECO:0000313" key="4">
    <source>
        <dbReference type="Proteomes" id="UP000426246"/>
    </source>
</evidence>
<evidence type="ECO:0000256" key="1">
    <source>
        <dbReference type="SAM" id="Phobius"/>
    </source>
</evidence>
<dbReference type="InterPro" id="IPR052173">
    <property type="entry name" value="Beta-lactam_resp_regulator"/>
</dbReference>
<keyword evidence="4" id="KW-1185">Reference proteome</keyword>
<dbReference type="EMBL" id="CP034235">
    <property type="protein sequence ID" value="QGQ93998.1"/>
    <property type="molecule type" value="Genomic_DNA"/>
</dbReference>
<accession>A0A6B8REY9</accession>
<protein>
    <recommendedName>
        <fullName evidence="2">Peptidase M56 domain-containing protein</fullName>
    </recommendedName>
</protein>
<feature type="transmembrane region" description="Helical" evidence="1">
    <location>
        <begin position="310"/>
        <end position="330"/>
    </location>
</feature>
<evidence type="ECO:0000259" key="2">
    <source>
        <dbReference type="Pfam" id="PF05569"/>
    </source>
</evidence>
<sequence length="571" mass="64551">MDFLKWVLTTSLMATPLVALILAIKYALGNRLKPRWHYLLWLLLTLRLLIPWAPESSFSIFNLFTNPSQTPIQLMNTDIVSPLAPAAIISKVTLTPAYVVESTSITLLQIGFWIWLLVVIGLSFYTILVNRRFANTLSKQACVSDPTILRLLEQCKQQMNVKRDIRLMVSNQTVSPTLFGFLQPSLIISYQTLAALSLEQLRYIFLHELAHYKRKDIAVNWVMQVLLILHWFNPILWYAYYRMREDQEIACDAQTLTYIRSNEVQEYGQTIISLLEGYTPQKHISGLARFFGNKKQLTRRITMIKLFKPASFRWSILGCVVLLLIAGLFLTDGKTSATSLEELTSKSAAEVQKNPGPAARSIITDYFTAIMAKGDTDGAPLMSFKVVGIDTSDMNRIKASIASEYEEFGIMPAVDYSLIKVKNRYQVEKQVCVYDMAPTSPTKGTVHCDVNFIEGDGTVSVLGPAEVDPAKLISKDEHEKMIKIIKDVNAGYLPESALKDAQPLLDKDPQYRLSHHPGDDYINAGFSETDFKRMIKVIQDVNVGLLPEASLKEAQPLLDKMPEYRVARRPK</sequence>
<keyword evidence="1" id="KW-0812">Transmembrane</keyword>
<name>A0A6B8REY9_9BACL</name>
<feature type="transmembrane region" description="Helical" evidence="1">
    <location>
        <begin position="6"/>
        <end position="24"/>
    </location>
</feature>
<feature type="transmembrane region" description="Helical" evidence="1">
    <location>
        <begin position="178"/>
        <end position="198"/>
    </location>
</feature>
<dbReference type="Pfam" id="PF05569">
    <property type="entry name" value="Peptidase_M56"/>
    <property type="match status" value="1"/>
</dbReference>
<dbReference type="CDD" id="cd07341">
    <property type="entry name" value="M56_BlaR1_MecR1_like"/>
    <property type="match status" value="1"/>
</dbReference>
<gene>
    <name evidence="3" type="ORF">EHS13_03280</name>
</gene>
<dbReference type="KEGG" id="ppsc:EHS13_03280"/>
<proteinExistence type="predicted"/>
<dbReference type="PANTHER" id="PTHR34978:SF3">
    <property type="entry name" value="SLR0241 PROTEIN"/>
    <property type="match status" value="1"/>
</dbReference>
<dbReference type="Gene3D" id="3.30.2010.10">
    <property type="entry name" value="Metalloproteases ('zincins'), catalytic domain"/>
    <property type="match status" value="1"/>
</dbReference>
<dbReference type="PANTHER" id="PTHR34978">
    <property type="entry name" value="POSSIBLE SENSOR-TRANSDUCER PROTEIN BLAR"/>
    <property type="match status" value="1"/>
</dbReference>
<dbReference type="RefSeq" id="WP_155698994.1">
    <property type="nucleotide sequence ID" value="NZ_CP034235.1"/>
</dbReference>
<keyword evidence="1" id="KW-1133">Transmembrane helix</keyword>